<dbReference type="AlphaFoldDB" id="A0A6J2K9E0"/>
<evidence type="ECO:0000256" key="2">
    <source>
        <dbReference type="ARBA" id="ARBA00022729"/>
    </source>
</evidence>
<feature type="compositionally biased region" description="Basic and acidic residues" evidence="4">
    <location>
        <begin position="129"/>
        <end position="139"/>
    </location>
</feature>
<feature type="compositionally biased region" description="Basic and acidic residues" evidence="4">
    <location>
        <begin position="99"/>
        <end position="117"/>
    </location>
</feature>
<dbReference type="GO" id="GO:0005615">
    <property type="term" value="C:extracellular space"/>
    <property type="evidence" value="ECO:0007669"/>
    <property type="project" value="TreeGrafter"/>
</dbReference>
<evidence type="ECO:0000256" key="5">
    <source>
        <dbReference type="SAM" id="SignalP"/>
    </source>
</evidence>
<gene>
    <name evidence="7" type="primary">LOC114248491</name>
</gene>
<evidence type="ECO:0000256" key="1">
    <source>
        <dbReference type="ARBA" id="ARBA00022460"/>
    </source>
</evidence>
<feature type="region of interest" description="Disordered" evidence="4">
    <location>
        <begin position="303"/>
        <end position="322"/>
    </location>
</feature>
<dbReference type="CTD" id="100379335"/>
<keyword evidence="6" id="KW-1185">Reference proteome</keyword>
<dbReference type="PROSITE" id="PS00233">
    <property type="entry name" value="CHIT_BIND_RR_1"/>
    <property type="match status" value="1"/>
</dbReference>
<dbReference type="InterPro" id="IPR000618">
    <property type="entry name" value="Insect_cuticle"/>
</dbReference>
<evidence type="ECO:0000256" key="3">
    <source>
        <dbReference type="PROSITE-ProRule" id="PRU00497"/>
    </source>
</evidence>
<dbReference type="GeneID" id="114248491"/>
<dbReference type="GO" id="GO:0031012">
    <property type="term" value="C:extracellular matrix"/>
    <property type="evidence" value="ECO:0007669"/>
    <property type="project" value="TreeGrafter"/>
</dbReference>
<keyword evidence="2 5" id="KW-0732">Signal</keyword>
<dbReference type="Pfam" id="PF00379">
    <property type="entry name" value="Chitin_bind_4"/>
    <property type="match status" value="1"/>
</dbReference>
<evidence type="ECO:0000256" key="4">
    <source>
        <dbReference type="SAM" id="MobiDB-lite"/>
    </source>
</evidence>
<protein>
    <submittedName>
        <fullName evidence="7">Uncharacterized protein LOC114248491</fullName>
    </submittedName>
</protein>
<dbReference type="RefSeq" id="XP_028037547.1">
    <property type="nucleotide sequence ID" value="XM_028181746.1"/>
</dbReference>
<name>A0A6J2K9E0_BOMMA</name>
<dbReference type="InterPro" id="IPR051217">
    <property type="entry name" value="Insect_Cuticle_Struc_Prot"/>
</dbReference>
<proteinExistence type="predicted"/>
<dbReference type="GO" id="GO:0042302">
    <property type="term" value="F:structural constituent of cuticle"/>
    <property type="evidence" value="ECO:0007669"/>
    <property type="project" value="UniProtKB-UniRule"/>
</dbReference>
<feature type="chain" id="PRO_5026914011" evidence="5">
    <location>
        <begin position="20"/>
        <end position="703"/>
    </location>
</feature>
<dbReference type="PROSITE" id="PS51155">
    <property type="entry name" value="CHIT_BIND_RR_2"/>
    <property type="match status" value="1"/>
</dbReference>
<sequence length="703" mass="81447">MNVKTTVTIMFVVLQLTSSNPAKNNARPVYEVINEQREEKKVNPGPVTFGNPLAGHSIQNAKLYAQNQQAMFNAERVRQHKAQLQRWTKSPQQDSYMKAYHESQESHQLAVEKEQSDLKTPTKRQDRRRGKENSPTEKTRSHRSHGSLDYQYVPRYKTVYVSPGTTYDQGVTIKPNGIAYVETDENKLYTEAMPSKTQYVHPKDYSHAQNYETSDIATLNALLEQNPQDQLTNFNAMLHANEDKEHLQTPVELFFYNNANNVYHPTNGGYASYAPNAYTQETRYKDHTPIKEDVEDIEDPNKHTTVKNYGVQPTTKLPDEDSTIPYYNNAGPTTQRVVEEKPKYQAVKYEKLYPFQDSKDSESGIYMHHNTENQGVHRLNQDGVEVSAYDDAEVSIIRNRRSILDTEPFILNDTVNRFESNKTATNKTLDIEELLPVAEELKQPISLQHFKRVPYDFVSELETPTDTDYYDDGEDDYDYEPEFDYINDNRSPIFVLPNKNPSSDLTASFSNKRHSSWKSPPSYGPNLNDFSTSYGVPYQIYDPEYGVPSFDPSKFHSHSYEFPSELKEPVYVLTETQLKSLIGHHNLNVQHSDFHQLGKEKRKHRPRKYRRRPYSHVPKRIKKNLYKLHKIAALQYAANYEFGYRVRDHHTGNYYGHHEAKKDGKTNGHYHVLLPDGRMQKVKYTAGPDGFHADISYDNMTEH</sequence>
<feature type="signal peptide" evidence="5">
    <location>
        <begin position="1"/>
        <end position="19"/>
    </location>
</feature>
<dbReference type="PANTHER" id="PTHR12236">
    <property type="entry name" value="STRUCTURAL CONTITUENT OF CUTICLE"/>
    <property type="match status" value="1"/>
</dbReference>
<reference evidence="7" key="1">
    <citation type="submission" date="2025-08" db="UniProtKB">
        <authorList>
            <consortium name="RefSeq"/>
        </authorList>
    </citation>
    <scope>IDENTIFICATION</scope>
    <source>
        <tissue evidence="7">Silk gland</tissue>
    </source>
</reference>
<dbReference type="KEGG" id="bman:114248491"/>
<dbReference type="Proteomes" id="UP000504629">
    <property type="component" value="Unplaced"/>
</dbReference>
<accession>A0A6J2K9E0</accession>
<feature type="region of interest" description="Disordered" evidence="4">
    <location>
        <begin position="87"/>
        <end position="149"/>
    </location>
</feature>
<organism evidence="6 7">
    <name type="scientific">Bombyx mandarina</name>
    <name type="common">Wild silk moth</name>
    <name type="synonym">Wild silkworm</name>
    <dbReference type="NCBI Taxonomy" id="7092"/>
    <lineage>
        <taxon>Eukaryota</taxon>
        <taxon>Metazoa</taxon>
        <taxon>Ecdysozoa</taxon>
        <taxon>Arthropoda</taxon>
        <taxon>Hexapoda</taxon>
        <taxon>Insecta</taxon>
        <taxon>Pterygota</taxon>
        <taxon>Neoptera</taxon>
        <taxon>Endopterygota</taxon>
        <taxon>Lepidoptera</taxon>
        <taxon>Glossata</taxon>
        <taxon>Ditrysia</taxon>
        <taxon>Bombycoidea</taxon>
        <taxon>Bombycidae</taxon>
        <taxon>Bombycinae</taxon>
        <taxon>Bombyx</taxon>
    </lineage>
</organism>
<evidence type="ECO:0000313" key="6">
    <source>
        <dbReference type="Proteomes" id="UP000504629"/>
    </source>
</evidence>
<dbReference type="PANTHER" id="PTHR12236:SF79">
    <property type="entry name" value="CUTICULAR PROTEIN 50CB-RELATED"/>
    <property type="match status" value="1"/>
</dbReference>
<dbReference type="OrthoDB" id="6595597at2759"/>
<evidence type="ECO:0000313" key="7">
    <source>
        <dbReference type="RefSeq" id="XP_028037547.1"/>
    </source>
</evidence>
<keyword evidence="1 3" id="KW-0193">Cuticle</keyword>
<dbReference type="InterPro" id="IPR031311">
    <property type="entry name" value="CHIT_BIND_RR_consensus"/>
</dbReference>